<dbReference type="InterPro" id="IPR035892">
    <property type="entry name" value="C2_domain_sf"/>
</dbReference>
<name>A0A6A6M4J3_HEVBR</name>
<dbReference type="PANTHER" id="PTHR31425:SF48">
    <property type="entry name" value="MULTIPLE C2 DOMAIN AND TRANSMEMBRANE REGION PROTEIN 10"/>
    <property type="match status" value="1"/>
</dbReference>
<dbReference type="InterPro" id="IPR047259">
    <property type="entry name" value="QUIRKY-like"/>
</dbReference>
<dbReference type="PROSITE" id="PS50004">
    <property type="entry name" value="C2"/>
    <property type="match status" value="1"/>
</dbReference>
<comment type="caution">
    <text evidence="2">The sequence shown here is derived from an EMBL/GenBank/DDBJ whole genome shotgun (WGS) entry which is preliminary data.</text>
</comment>
<dbReference type="EMBL" id="JAAGAX010000008">
    <property type="protein sequence ID" value="KAF2307206.1"/>
    <property type="molecule type" value="Genomic_DNA"/>
</dbReference>
<dbReference type="Pfam" id="PF00168">
    <property type="entry name" value="C2"/>
    <property type="match status" value="1"/>
</dbReference>
<dbReference type="PANTHER" id="PTHR31425">
    <property type="entry name" value="PHOSPHORIBOSYLANTHRANILATE TRANSFERASE ISOFORM 1"/>
    <property type="match status" value="1"/>
</dbReference>
<dbReference type="Proteomes" id="UP000467840">
    <property type="component" value="Chromosome 9"/>
</dbReference>
<sequence>MGFITRQVNVKNVMGPTISALVEGRTIASLEPPNLSPLRFSSLFFLYLVTSSSSFVSLFKETASAMDATAGKEKLVVEVVAAHNLIPKDGEGSSSPFVEIEFENQRLRTQVKYKDLNPIWNEKLVFNVKDVADLPYRTIEVNVFNEKRSSNSRNFLGKVRISGSSIAKEGEKMVQLHTLEKRSLFSHVRGEISLKLYVSVREEVKEVVDLGNGAVVSGSSGPRLLLQRRARSCSSRVRL</sequence>
<feature type="domain" description="C2" evidence="1">
    <location>
        <begin position="50"/>
        <end position="177"/>
    </location>
</feature>
<dbReference type="InterPro" id="IPR000008">
    <property type="entry name" value="C2_dom"/>
</dbReference>
<reference evidence="2 3" key="1">
    <citation type="journal article" date="2020" name="Mol. Plant">
        <title>The Chromosome-Based Rubber Tree Genome Provides New Insights into Spurge Genome Evolution and Rubber Biosynthesis.</title>
        <authorList>
            <person name="Liu J."/>
            <person name="Shi C."/>
            <person name="Shi C.C."/>
            <person name="Li W."/>
            <person name="Zhang Q.J."/>
            <person name="Zhang Y."/>
            <person name="Li K."/>
            <person name="Lu H.F."/>
            <person name="Shi C."/>
            <person name="Zhu S.T."/>
            <person name="Xiao Z.Y."/>
            <person name="Nan H."/>
            <person name="Yue Y."/>
            <person name="Zhu X.G."/>
            <person name="Wu Y."/>
            <person name="Hong X.N."/>
            <person name="Fan G.Y."/>
            <person name="Tong Y."/>
            <person name="Zhang D."/>
            <person name="Mao C.L."/>
            <person name="Liu Y.L."/>
            <person name="Hao S.J."/>
            <person name="Liu W.Q."/>
            <person name="Lv M.Q."/>
            <person name="Zhang H.B."/>
            <person name="Liu Y."/>
            <person name="Hu-Tang G.R."/>
            <person name="Wang J.P."/>
            <person name="Wang J.H."/>
            <person name="Sun Y.H."/>
            <person name="Ni S.B."/>
            <person name="Chen W.B."/>
            <person name="Zhang X.C."/>
            <person name="Jiao Y.N."/>
            <person name="Eichler E.E."/>
            <person name="Li G.H."/>
            <person name="Liu X."/>
            <person name="Gao L.Z."/>
        </authorList>
    </citation>
    <scope>NUCLEOTIDE SEQUENCE [LARGE SCALE GENOMIC DNA]</scope>
    <source>
        <strain evidence="3">cv. GT1</strain>
        <tissue evidence="2">Leaf</tissue>
    </source>
</reference>
<keyword evidence="3" id="KW-1185">Reference proteome</keyword>
<dbReference type="CDD" id="cd04022">
    <property type="entry name" value="C2A_MCTP_PRT_plant"/>
    <property type="match status" value="1"/>
</dbReference>
<evidence type="ECO:0000313" key="3">
    <source>
        <dbReference type="Proteomes" id="UP000467840"/>
    </source>
</evidence>
<proteinExistence type="predicted"/>
<organism evidence="2 3">
    <name type="scientific">Hevea brasiliensis</name>
    <name type="common">Para rubber tree</name>
    <name type="synonym">Siphonia brasiliensis</name>
    <dbReference type="NCBI Taxonomy" id="3981"/>
    <lineage>
        <taxon>Eukaryota</taxon>
        <taxon>Viridiplantae</taxon>
        <taxon>Streptophyta</taxon>
        <taxon>Embryophyta</taxon>
        <taxon>Tracheophyta</taxon>
        <taxon>Spermatophyta</taxon>
        <taxon>Magnoliopsida</taxon>
        <taxon>eudicotyledons</taxon>
        <taxon>Gunneridae</taxon>
        <taxon>Pentapetalae</taxon>
        <taxon>rosids</taxon>
        <taxon>fabids</taxon>
        <taxon>Malpighiales</taxon>
        <taxon>Euphorbiaceae</taxon>
        <taxon>Crotonoideae</taxon>
        <taxon>Micrandreae</taxon>
        <taxon>Hevea</taxon>
    </lineage>
</organism>
<evidence type="ECO:0000313" key="2">
    <source>
        <dbReference type="EMBL" id="KAF2307206.1"/>
    </source>
</evidence>
<gene>
    <name evidence="2" type="ORF">GH714_025440</name>
</gene>
<dbReference type="Gene3D" id="2.60.40.150">
    <property type="entry name" value="C2 domain"/>
    <property type="match status" value="1"/>
</dbReference>
<protein>
    <recommendedName>
        <fullName evidence="1">C2 domain-containing protein</fullName>
    </recommendedName>
</protein>
<dbReference type="SUPFAM" id="SSF49562">
    <property type="entry name" value="C2 domain (Calcium/lipid-binding domain, CaLB)"/>
    <property type="match status" value="1"/>
</dbReference>
<dbReference type="SMART" id="SM00239">
    <property type="entry name" value="C2"/>
    <property type="match status" value="1"/>
</dbReference>
<dbReference type="AlphaFoldDB" id="A0A6A6M4J3"/>
<evidence type="ECO:0000259" key="1">
    <source>
        <dbReference type="PROSITE" id="PS50004"/>
    </source>
</evidence>
<accession>A0A6A6M4J3</accession>